<evidence type="ECO:0000313" key="4">
    <source>
        <dbReference type="Proteomes" id="UP000887116"/>
    </source>
</evidence>
<gene>
    <name evidence="3" type="primary">Csmd3_3</name>
    <name evidence="3" type="ORF">TNCT_468431</name>
</gene>
<reference evidence="3" key="1">
    <citation type="submission" date="2020-07" db="EMBL/GenBank/DDBJ databases">
        <title>Multicomponent nature underlies the extraordinary mechanical properties of spider dragline silk.</title>
        <authorList>
            <person name="Kono N."/>
            <person name="Nakamura H."/>
            <person name="Mori M."/>
            <person name="Yoshida Y."/>
            <person name="Ohtoshi R."/>
            <person name="Malay A.D."/>
            <person name="Moran D.A.P."/>
            <person name="Tomita M."/>
            <person name="Numata K."/>
            <person name="Arakawa K."/>
        </authorList>
    </citation>
    <scope>NUCLEOTIDE SEQUENCE</scope>
</reference>
<organism evidence="3 4">
    <name type="scientific">Trichonephila clavata</name>
    <name type="common">Joro spider</name>
    <name type="synonym">Nephila clavata</name>
    <dbReference type="NCBI Taxonomy" id="2740835"/>
    <lineage>
        <taxon>Eukaryota</taxon>
        <taxon>Metazoa</taxon>
        <taxon>Ecdysozoa</taxon>
        <taxon>Arthropoda</taxon>
        <taxon>Chelicerata</taxon>
        <taxon>Arachnida</taxon>
        <taxon>Araneae</taxon>
        <taxon>Araneomorphae</taxon>
        <taxon>Entelegynae</taxon>
        <taxon>Araneoidea</taxon>
        <taxon>Nephilidae</taxon>
        <taxon>Trichonephila</taxon>
    </lineage>
</organism>
<dbReference type="AlphaFoldDB" id="A0A8X6G5N0"/>
<keyword evidence="1" id="KW-1015">Disulfide bond</keyword>
<evidence type="ECO:0000313" key="3">
    <source>
        <dbReference type="EMBL" id="GFQ96158.1"/>
    </source>
</evidence>
<comment type="caution">
    <text evidence="3">The sequence shown here is derived from an EMBL/GenBank/DDBJ whole genome shotgun (WGS) entry which is preliminary data.</text>
</comment>
<protein>
    <submittedName>
        <fullName evidence="3">CUB and sushi domain-containing protein 3</fullName>
    </submittedName>
</protein>
<dbReference type="OrthoDB" id="6428384at2759"/>
<feature type="domain" description="EGF-like" evidence="2">
    <location>
        <begin position="148"/>
        <end position="178"/>
    </location>
</feature>
<sequence length="179" mass="20153">ESGQIRRKRQYYTSPEQNHPGQFGVCPHLESPDLGAISCTQSGNYRVCTGRCLPGYVFDDEVYSDEMTLECRGGYWRPRQYFPPCKSQGHCNLRVIGAGFFNCTTGMDGTRCDVNCDGVHQGRYHCYPGRGWNPSLPYCAVPKHGESNRRPCRCENGGICDDNGKCRCPRGRTGTYCER</sequence>
<feature type="non-terminal residue" evidence="3">
    <location>
        <position position="1"/>
    </location>
</feature>
<proteinExistence type="predicted"/>
<evidence type="ECO:0000259" key="2">
    <source>
        <dbReference type="PROSITE" id="PS50026"/>
    </source>
</evidence>
<dbReference type="Proteomes" id="UP000887116">
    <property type="component" value="Unassembled WGS sequence"/>
</dbReference>
<dbReference type="Gene3D" id="2.10.25.10">
    <property type="entry name" value="Laminin"/>
    <property type="match status" value="1"/>
</dbReference>
<keyword evidence="1" id="KW-0245">EGF-like domain</keyword>
<name>A0A8X6G5N0_TRICU</name>
<dbReference type="InterPro" id="IPR000742">
    <property type="entry name" value="EGF"/>
</dbReference>
<evidence type="ECO:0000256" key="1">
    <source>
        <dbReference type="PROSITE-ProRule" id="PRU00076"/>
    </source>
</evidence>
<dbReference type="EMBL" id="BMAO01014634">
    <property type="protein sequence ID" value="GFQ96158.1"/>
    <property type="molecule type" value="Genomic_DNA"/>
</dbReference>
<feature type="non-terminal residue" evidence="3">
    <location>
        <position position="179"/>
    </location>
</feature>
<comment type="caution">
    <text evidence="1">Lacks conserved residue(s) required for the propagation of feature annotation.</text>
</comment>
<keyword evidence="4" id="KW-1185">Reference proteome</keyword>
<feature type="disulfide bond" evidence="1">
    <location>
        <begin position="168"/>
        <end position="177"/>
    </location>
</feature>
<dbReference type="PROSITE" id="PS50026">
    <property type="entry name" value="EGF_3"/>
    <property type="match status" value="1"/>
</dbReference>
<dbReference type="PROSITE" id="PS00022">
    <property type="entry name" value="EGF_1"/>
    <property type="match status" value="1"/>
</dbReference>
<accession>A0A8X6G5N0</accession>